<gene>
    <name evidence="2" type="ORF">DILT_LOCUS7027</name>
</gene>
<evidence type="ECO:0000256" key="1">
    <source>
        <dbReference type="SAM" id="Phobius"/>
    </source>
</evidence>
<feature type="transmembrane region" description="Helical" evidence="1">
    <location>
        <begin position="60"/>
        <end position="89"/>
    </location>
</feature>
<keyword evidence="1" id="KW-0812">Transmembrane</keyword>
<protein>
    <submittedName>
        <fullName evidence="2">Uncharacterized protein</fullName>
    </submittedName>
</protein>
<evidence type="ECO:0000313" key="3">
    <source>
        <dbReference type="Proteomes" id="UP000281553"/>
    </source>
</evidence>
<dbReference type="OrthoDB" id="6323902at2759"/>
<name>A0A3P7P032_DIBLA</name>
<feature type="transmembrane region" description="Helical" evidence="1">
    <location>
        <begin position="131"/>
        <end position="156"/>
    </location>
</feature>
<dbReference type="Proteomes" id="UP000281553">
    <property type="component" value="Unassembled WGS sequence"/>
</dbReference>
<dbReference type="AlphaFoldDB" id="A0A3P7P032"/>
<organism evidence="2 3">
    <name type="scientific">Dibothriocephalus latus</name>
    <name type="common">Fish tapeworm</name>
    <name type="synonym">Diphyllobothrium latum</name>
    <dbReference type="NCBI Taxonomy" id="60516"/>
    <lineage>
        <taxon>Eukaryota</taxon>
        <taxon>Metazoa</taxon>
        <taxon>Spiralia</taxon>
        <taxon>Lophotrochozoa</taxon>
        <taxon>Platyhelminthes</taxon>
        <taxon>Cestoda</taxon>
        <taxon>Eucestoda</taxon>
        <taxon>Diphyllobothriidea</taxon>
        <taxon>Diphyllobothriidae</taxon>
        <taxon>Dibothriocephalus</taxon>
    </lineage>
</organism>
<accession>A0A3P7P032</accession>
<reference evidence="2 3" key="1">
    <citation type="submission" date="2018-11" db="EMBL/GenBank/DDBJ databases">
        <authorList>
            <consortium name="Pathogen Informatics"/>
        </authorList>
    </citation>
    <scope>NUCLEOTIDE SEQUENCE [LARGE SCALE GENOMIC DNA]</scope>
</reference>
<feature type="transmembrane region" description="Helical" evidence="1">
    <location>
        <begin position="28"/>
        <end position="48"/>
    </location>
</feature>
<evidence type="ECO:0000313" key="2">
    <source>
        <dbReference type="EMBL" id="VDN11196.1"/>
    </source>
</evidence>
<keyword evidence="1" id="KW-0472">Membrane</keyword>
<proteinExistence type="predicted"/>
<sequence>MVVHRAIQIGDKYQNAFAPSMLPDLTHVVIIGVSSVLSMLSQAFVVLWDGKDCPCRESDVPYWILVSAYVGTFVRFGLTVIISPVIMCISCFKVVQWVRSTPAEKLLDTWNALAFPGTTDRQLAELRHPHGWMTASMCIVPLSINFVACSLYSRIYEFVCALGLCKMVLDSLTYRMGMLFLHVQLVFSPIIIAVYIPALRDPFARGLKRLLSRFYEKARKLFPNDAEYLQVA</sequence>
<feature type="transmembrane region" description="Helical" evidence="1">
    <location>
        <begin position="176"/>
        <end position="199"/>
    </location>
</feature>
<keyword evidence="1" id="KW-1133">Transmembrane helix</keyword>
<keyword evidence="3" id="KW-1185">Reference proteome</keyword>
<dbReference type="EMBL" id="UYRU01050933">
    <property type="protein sequence ID" value="VDN11196.1"/>
    <property type="molecule type" value="Genomic_DNA"/>
</dbReference>